<comment type="subunit">
    <text evidence="9">Homodimer, forms a heterotetramer with a Cas2 homodimer.</text>
</comment>
<evidence type="ECO:0008006" key="12">
    <source>
        <dbReference type="Google" id="ProtNLM"/>
    </source>
</evidence>
<evidence type="ECO:0000313" key="11">
    <source>
        <dbReference type="Proteomes" id="UP000600171"/>
    </source>
</evidence>
<evidence type="ECO:0000256" key="4">
    <source>
        <dbReference type="ARBA" id="ARBA00022801"/>
    </source>
</evidence>
<dbReference type="InterPro" id="IPR042206">
    <property type="entry name" value="CRISPR-assoc_Cas1_C"/>
</dbReference>
<evidence type="ECO:0000256" key="2">
    <source>
        <dbReference type="ARBA" id="ARBA00022723"/>
    </source>
</evidence>
<keyword evidence="11" id="KW-1185">Reference proteome</keyword>
<evidence type="ECO:0000256" key="9">
    <source>
        <dbReference type="ARBA" id="ARBA00038592"/>
    </source>
</evidence>
<keyword evidence="2" id="KW-0479">Metal-binding</keyword>
<evidence type="ECO:0000256" key="5">
    <source>
        <dbReference type="ARBA" id="ARBA00022842"/>
    </source>
</evidence>
<reference evidence="10 11" key="1">
    <citation type="journal article" date="2014" name="Int. J. Syst. Evol. Microbiol.">
        <title>Complete genome sequence of Corynebacterium casei LMG S-19264T (=DSM 44701T), isolated from a smear-ripened cheese.</title>
        <authorList>
            <consortium name="US DOE Joint Genome Institute (JGI-PGF)"/>
            <person name="Walter F."/>
            <person name="Albersmeier A."/>
            <person name="Kalinowski J."/>
            <person name="Ruckert C."/>
        </authorList>
    </citation>
    <scope>NUCLEOTIDE SEQUENCE [LARGE SCALE GENOMIC DNA]</scope>
    <source>
        <strain evidence="10 11">CCM 8669</strain>
    </source>
</reference>
<dbReference type="Pfam" id="PF01867">
    <property type="entry name" value="Cas_Cas1"/>
    <property type="match status" value="1"/>
</dbReference>
<dbReference type="GO" id="GO:0046872">
    <property type="term" value="F:metal ion binding"/>
    <property type="evidence" value="ECO:0007669"/>
    <property type="project" value="UniProtKB-KW"/>
</dbReference>
<dbReference type="InterPro" id="IPR050646">
    <property type="entry name" value="Cas1"/>
</dbReference>
<dbReference type="NCBIfam" id="TIGR03639">
    <property type="entry name" value="cas1_NMENI"/>
    <property type="match status" value="1"/>
</dbReference>
<keyword evidence="8" id="KW-0464">Manganese</keyword>
<keyword evidence="4" id="KW-0378">Hydrolase</keyword>
<dbReference type="AlphaFoldDB" id="A0A917MW97"/>
<gene>
    <name evidence="10" type="ORF">GCM10007359_16850</name>
</gene>
<dbReference type="Gene3D" id="1.20.120.920">
    <property type="entry name" value="CRISPR-associated endonuclease Cas1, C-terminal domain"/>
    <property type="match status" value="1"/>
</dbReference>
<evidence type="ECO:0000256" key="8">
    <source>
        <dbReference type="ARBA" id="ARBA00023211"/>
    </source>
</evidence>
<keyword evidence="6" id="KW-0051">Antiviral defense</keyword>
<evidence type="ECO:0000313" key="10">
    <source>
        <dbReference type="EMBL" id="GGH64498.1"/>
    </source>
</evidence>
<organism evidence="10 11">
    <name type="scientific">Rothia aerolata</name>
    <dbReference type="NCBI Taxonomy" id="1812262"/>
    <lineage>
        <taxon>Bacteria</taxon>
        <taxon>Bacillati</taxon>
        <taxon>Actinomycetota</taxon>
        <taxon>Actinomycetes</taxon>
        <taxon>Micrococcales</taxon>
        <taxon>Micrococcaceae</taxon>
        <taxon>Rothia</taxon>
    </lineage>
</organism>
<keyword evidence="3" id="KW-0255">Endonuclease</keyword>
<protein>
    <recommendedName>
        <fullName evidence="12">CRISPR-associated endonuclease Cas1</fullName>
    </recommendedName>
</protein>
<evidence type="ECO:0000256" key="1">
    <source>
        <dbReference type="ARBA" id="ARBA00022722"/>
    </source>
</evidence>
<sequence length="198" mass="22018">MRIVKAKVRGQANVLKIKGQVSVSQELVSLSKAVRSGDPSNIEALAARTYWHNFLQPGGSFSRQQSSSDFVNAMLNYGYTILRGRVITRLVTTGLSPTLSLFHRNRSNMFALADDLIEPFRPAVDSVVLDLVNDGSVELGKTEKKRLSGVLAEQHDESSFTVRSLIEDFCQEFALYVEGTRENLNVPIWNGREITKDG</sequence>
<accession>A0A917MW97</accession>
<dbReference type="InterPro" id="IPR019855">
    <property type="entry name" value="CRISPR-assoc_Cas1_NMENI"/>
</dbReference>
<name>A0A917MW97_9MICC</name>
<dbReference type="GO" id="GO:0016787">
    <property type="term" value="F:hydrolase activity"/>
    <property type="evidence" value="ECO:0007669"/>
    <property type="project" value="UniProtKB-KW"/>
</dbReference>
<comment type="caution">
    <text evidence="10">The sequence shown here is derived from an EMBL/GenBank/DDBJ whole genome shotgun (WGS) entry which is preliminary data.</text>
</comment>
<evidence type="ECO:0000256" key="3">
    <source>
        <dbReference type="ARBA" id="ARBA00022759"/>
    </source>
</evidence>
<dbReference type="InterPro" id="IPR002729">
    <property type="entry name" value="CRISPR-assoc_Cas1"/>
</dbReference>
<keyword evidence="7" id="KW-0238">DNA-binding</keyword>
<evidence type="ECO:0000256" key="7">
    <source>
        <dbReference type="ARBA" id="ARBA00023125"/>
    </source>
</evidence>
<dbReference type="GO" id="GO:0003677">
    <property type="term" value="F:DNA binding"/>
    <property type="evidence" value="ECO:0007669"/>
    <property type="project" value="UniProtKB-KW"/>
</dbReference>
<dbReference type="EMBL" id="BMDC01000003">
    <property type="protein sequence ID" value="GGH64498.1"/>
    <property type="molecule type" value="Genomic_DNA"/>
</dbReference>
<dbReference type="GO" id="GO:0043571">
    <property type="term" value="P:maintenance of CRISPR repeat elements"/>
    <property type="evidence" value="ECO:0007669"/>
    <property type="project" value="InterPro"/>
</dbReference>
<proteinExistence type="predicted"/>
<keyword evidence="5" id="KW-0460">Magnesium</keyword>
<keyword evidence="1" id="KW-0540">Nuclease</keyword>
<dbReference type="GO" id="GO:0004520">
    <property type="term" value="F:DNA endonuclease activity"/>
    <property type="evidence" value="ECO:0007669"/>
    <property type="project" value="InterPro"/>
</dbReference>
<dbReference type="PANTHER" id="PTHR34353:SF2">
    <property type="entry name" value="CRISPR-ASSOCIATED ENDONUCLEASE CAS1 1"/>
    <property type="match status" value="1"/>
</dbReference>
<dbReference type="GO" id="GO:0051607">
    <property type="term" value="P:defense response to virus"/>
    <property type="evidence" value="ECO:0007669"/>
    <property type="project" value="UniProtKB-KW"/>
</dbReference>
<evidence type="ECO:0000256" key="6">
    <source>
        <dbReference type="ARBA" id="ARBA00023118"/>
    </source>
</evidence>
<dbReference type="Proteomes" id="UP000600171">
    <property type="component" value="Unassembled WGS sequence"/>
</dbReference>
<dbReference type="NCBIfam" id="TIGR00287">
    <property type="entry name" value="cas1"/>
    <property type="match status" value="1"/>
</dbReference>
<dbReference type="PANTHER" id="PTHR34353">
    <property type="entry name" value="CRISPR-ASSOCIATED ENDONUCLEASE CAS1 1"/>
    <property type="match status" value="1"/>
</dbReference>